<proteinExistence type="predicted"/>
<feature type="transmembrane region" description="Helical" evidence="1">
    <location>
        <begin position="96"/>
        <end position="120"/>
    </location>
</feature>
<protein>
    <recommendedName>
        <fullName evidence="4">DUF2975 domain-containing protein</fullName>
    </recommendedName>
</protein>
<accession>A0ABV9HSZ5</accession>
<sequence>MKVQDLFIIFLKLLGIYIIVVNLQSILSYIPLMALDDGYSTLLYTLAALLGVVFIVFILFKYSDVILKFVIPEKGLESTTIDFGAISKESLFEIGIVLMSLYLIINNLQTLILQGLYFFKSKVAYRDITSVFENTYNIESLQYASVSVILGLVLIATRKYISKLF</sequence>
<comment type="caution">
    <text evidence="2">The sequence shown here is derived from an EMBL/GenBank/DDBJ whole genome shotgun (WGS) entry which is preliminary data.</text>
</comment>
<evidence type="ECO:0000313" key="2">
    <source>
        <dbReference type="EMBL" id="MFC4633069.1"/>
    </source>
</evidence>
<organism evidence="2 3">
    <name type="scientific">Dokdonia ponticola</name>
    <dbReference type="NCBI Taxonomy" id="2041041"/>
    <lineage>
        <taxon>Bacteria</taxon>
        <taxon>Pseudomonadati</taxon>
        <taxon>Bacteroidota</taxon>
        <taxon>Flavobacteriia</taxon>
        <taxon>Flavobacteriales</taxon>
        <taxon>Flavobacteriaceae</taxon>
        <taxon>Dokdonia</taxon>
    </lineage>
</organism>
<dbReference type="RefSeq" id="WP_379977253.1">
    <property type="nucleotide sequence ID" value="NZ_JBHSFV010000002.1"/>
</dbReference>
<feature type="transmembrane region" description="Helical" evidence="1">
    <location>
        <begin position="140"/>
        <end position="157"/>
    </location>
</feature>
<evidence type="ECO:0008006" key="4">
    <source>
        <dbReference type="Google" id="ProtNLM"/>
    </source>
</evidence>
<dbReference type="Proteomes" id="UP001596043">
    <property type="component" value="Unassembled WGS sequence"/>
</dbReference>
<evidence type="ECO:0000313" key="3">
    <source>
        <dbReference type="Proteomes" id="UP001596043"/>
    </source>
</evidence>
<keyword evidence="1" id="KW-0472">Membrane</keyword>
<keyword evidence="3" id="KW-1185">Reference proteome</keyword>
<reference evidence="3" key="1">
    <citation type="journal article" date="2019" name="Int. J. Syst. Evol. Microbiol.">
        <title>The Global Catalogue of Microorganisms (GCM) 10K type strain sequencing project: providing services to taxonomists for standard genome sequencing and annotation.</title>
        <authorList>
            <consortium name="The Broad Institute Genomics Platform"/>
            <consortium name="The Broad Institute Genome Sequencing Center for Infectious Disease"/>
            <person name="Wu L."/>
            <person name="Ma J."/>
        </authorList>
    </citation>
    <scope>NUCLEOTIDE SEQUENCE [LARGE SCALE GENOMIC DNA]</scope>
    <source>
        <strain evidence="3">YJ-61-S</strain>
    </source>
</reference>
<gene>
    <name evidence="2" type="ORF">ACFO3O_04080</name>
</gene>
<feature type="transmembrane region" description="Helical" evidence="1">
    <location>
        <begin position="7"/>
        <end position="30"/>
    </location>
</feature>
<dbReference type="EMBL" id="JBHSFV010000002">
    <property type="protein sequence ID" value="MFC4633069.1"/>
    <property type="molecule type" value="Genomic_DNA"/>
</dbReference>
<feature type="transmembrane region" description="Helical" evidence="1">
    <location>
        <begin position="42"/>
        <end position="60"/>
    </location>
</feature>
<evidence type="ECO:0000256" key="1">
    <source>
        <dbReference type="SAM" id="Phobius"/>
    </source>
</evidence>
<name>A0ABV9HSZ5_9FLAO</name>
<keyword evidence="1" id="KW-0812">Transmembrane</keyword>
<keyword evidence="1" id="KW-1133">Transmembrane helix</keyword>